<comment type="caution">
    <text evidence="1">The sequence shown here is derived from an EMBL/GenBank/DDBJ whole genome shotgun (WGS) entry which is preliminary data.</text>
</comment>
<dbReference type="EMBL" id="CM046505">
    <property type="protein sequence ID" value="KAI8674696.1"/>
    <property type="molecule type" value="Genomic_DNA"/>
</dbReference>
<gene>
    <name evidence="1" type="ORF">NCS57_00368300</name>
</gene>
<reference evidence="1" key="1">
    <citation type="submission" date="2022-06" db="EMBL/GenBank/DDBJ databases">
        <title>Fusarium solani species complex genomes reveal bases of compartmentalisation and animal pathogenesis.</title>
        <authorList>
            <person name="Tsai I.J."/>
        </authorList>
    </citation>
    <scope>NUCLEOTIDE SEQUENCE</scope>
    <source>
        <strain evidence="1">Fu6.1</strain>
    </source>
</reference>
<sequence>MSDPESASRATFRKAGTFIMARRLVLRSPYERLQLEPYAPTPPGPSYIQVKVVATSLNHLDWKRIKKNLFIPDFPHVLGMDIIGQVLDGSQSRGFQKGDLIVAPGTVGYSDGCSFQTHALVHEDHCAKITSDISVLGLSTLPFSLSTAACGLYLGAGLAKVADEPDTTHAQVLIWGANGGVGKLAVQLAKMSSYSVIAVTSRDETKVEAASRGAEHVFSNSESDLVKKIRAVAPNLRHAFDTVVTSNTMAKIVECCEKPAKVATAIKYNGSDVDGVQVTPVYSGEIMGKTMVGLPSAAGLELGKWLWGNLDEWLKSNQITPLEYEELDGIESVQDGLEVLESGTAHRKLVTYVV</sequence>
<keyword evidence="2" id="KW-1185">Reference proteome</keyword>
<accession>A0ACC0R6U8</accession>
<evidence type="ECO:0000313" key="2">
    <source>
        <dbReference type="Proteomes" id="UP001065298"/>
    </source>
</evidence>
<dbReference type="Proteomes" id="UP001065298">
    <property type="component" value="Chromosome 3"/>
</dbReference>
<organism evidence="1 2">
    <name type="scientific">Fusarium keratoplasticum</name>
    <dbReference type="NCBI Taxonomy" id="1328300"/>
    <lineage>
        <taxon>Eukaryota</taxon>
        <taxon>Fungi</taxon>
        <taxon>Dikarya</taxon>
        <taxon>Ascomycota</taxon>
        <taxon>Pezizomycotina</taxon>
        <taxon>Sordariomycetes</taxon>
        <taxon>Hypocreomycetidae</taxon>
        <taxon>Hypocreales</taxon>
        <taxon>Nectriaceae</taxon>
        <taxon>Fusarium</taxon>
        <taxon>Fusarium solani species complex</taxon>
    </lineage>
</organism>
<proteinExistence type="predicted"/>
<evidence type="ECO:0000313" key="1">
    <source>
        <dbReference type="EMBL" id="KAI8674696.1"/>
    </source>
</evidence>
<protein>
    <submittedName>
        <fullName evidence="1">PKS-ER domain-containing protein</fullName>
    </submittedName>
</protein>
<name>A0ACC0R6U8_9HYPO</name>